<dbReference type="Pfam" id="PF18382">
    <property type="entry name" value="Formin_GBD_N"/>
    <property type="match status" value="1"/>
</dbReference>
<organism evidence="2 3">
    <name type="scientific">Caerostris extrusa</name>
    <name type="common">Bark spider</name>
    <name type="synonym">Caerostris bankana</name>
    <dbReference type="NCBI Taxonomy" id="172846"/>
    <lineage>
        <taxon>Eukaryota</taxon>
        <taxon>Metazoa</taxon>
        <taxon>Ecdysozoa</taxon>
        <taxon>Arthropoda</taxon>
        <taxon>Chelicerata</taxon>
        <taxon>Arachnida</taxon>
        <taxon>Araneae</taxon>
        <taxon>Araneomorphae</taxon>
        <taxon>Entelegynae</taxon>
        <taxon>Araneoidea</taxon>
        <taxon>Araneidae</taxon>
        <taxon>Caerostris</taxon>
    </lineage>
</organism>
<gene>
    <name evidence="2" type="ORF">CEXT_335231</name>
</gene>
<reference evidence="2 3" key="1">
    <citation type="submission" date="2021-06" db="EMBL/GenBank/DDBJ databases">
        <title>Caerostris extrusa draft genome.</title>
        <authorList>
            <person name="Kono N."/>
            <person name="Arakawa K."/>
        </authorList>
    </citation>
    <scope>NUCLEOTIDE SEQUENCE [LARGE SCALE GENOMIC DNA]</scope>
</reference>
<keyword evidence="3" id="KW-1185">Reference proteome</keyword>
<name>A0AAV4NRE5_CAEEX</name>
<evidence type="ECO:0000313" key="2">
    <source>
        <dbReference type="EMBL" id="GIX85692.1"/>
    </source>
</evidence>
<sequence length="124" mass="14095">MISITPEYGCTDWDSPHRMLILLLNLANFLNMLDDCTLQLYRYNGSEGDYGSYLDPESTIDEQSEDFEDFHNKPSGMSAGKRGGSAPFLLTTESFVFLQSLIYKRYTARSRSDLKNASMLIERG</sequence>
<dbReference type="Proteomes" id="UP001054945">
    <property type="component" value="Unassembled WGS sequence"/>
</dbReference>
<dbReference type="InterPro" id="IPR011989">
    <property type="entry name" value="ARM-like"/>
</dbReference>
<evidence type="ECO:0000259" key="1">
    <source>
        <dbReference type="Pfam" id="PF18382"/>
    </source>
</evidence>
<dbReference type="Gene3D" id="1.25.10.10">
    <property type="entry name" value="Leucine-rich Repeat Variant"/>
    <property type="match status" value="1"/>
</dbReference>
<dbReference type="AlphaFoldDB" id="A0AAV4NRE5"/>
<feature type="domain" description="FHOD1 N-terminal GTPase-binding" evidence="1">
    <location>
        <begin position="31"/>
        <end position="72"/>
    </location>
</feature>
<dbReference type="EMBL" id="BPLR01003538">
    <property type="protein sequence ID" value="GIX85692.1"/>
    <property type="molecule type" value="Genomic_DNA"/>
</dbReference>
<evidence type="ECO:0000313" key="3">
    <source>
        <dbReference type="Proteomes" id="UP001054945"/>
    </source>
</evidence>
<comment type="caution">
    <text evidence="2">The sequence shown here is derived from an EMBL/GenBank/DDBJ whole genome shotgun (WGS) entry which is preliminary data.</text>
</comment>
<dbReference type="InterPro" id="IPR041387">
    <property type="entry name" value="FHOD1_GBD_N"/>
</dbReference>
<proteinExistence type="predicted"/>
<protein>
    <recommendedName>
        <fullName evidence="1">FHOD1 N-terminal GTPase-binding domain-containing protein</fullName>
    </recommendedName>
</protein>
<accession>A0AAV4NRE5</accession>